<reference evidence="1 2" key="2">
    <citation type="journal article" date="2023" name="Mol. Biol. Evol.">
        <title>Genomics of Secondarily Temperate Adaptation in the Only Non-Antarctic Icefish.</title>
        <authorList>
            <person name="Rivera-Colon A.G."/>
            <person name="Rayamajhi N."/>
            <person name="Minhas B.F."/>
            <person name="Madrigal G."/>
            <person name="Bilyk K.T."/>
            <person name="Yoon V."/>
            <person name="Hune M."/>
            <person name="Gregory S."/>
            <person name="Cheng C.H.C."/>
            <person name="Catchen J.M."/>
        </authorList>
    </citation>
    <scope>NUCLEOTIDE SEQUENCE [LARGE SCALE GENOMIC DNA]</scope>
    <source>
        <strain evidence="1">JMC-PN-2008</strain>
    </source>
</reference>
<organism evidence="1 2">
    <name type="scientific">Eleginops maclovinus</name>
    <name type="common">Patagonian blennie</name>
    <name type="synonym">Eleginus maclovinus</name>
    <dbReference type="NCBI Taxonomy" id="56733"/>
    <lineage>
        <taxon>Eukaryota</taxon>
        <taxon>Metazoa</taxon>
        <taxon>Chordata</taxon>
        <taxon>Craniata</taxon>
        <taxon>Vertebrata</taxon>
        <taxon>Euteleostomi</taxon>
        <taxon>Actinopterygii</taxon>
        <taxon>Neopterygii</taxon>
        <taxon>Teleostei</taxon>
        <taxon>Neoteleostei</taxon>
        <taxon>Acanthomorphata</taxon>
        <taxon>Eupercaria</taxon>
        <taxon>Perciformes</taxon>
        <taxon>Notothenioidei</taxon>
        <taxon>Eleginopidae</taxon>
        <taxon>Eleginops</taxon>
    </lineage>
</organism>
<sequence length="105" mass="11628">MGLRPHETTSKTARGPWFPVYHCSRLINIWLTPPPPPPCATPHRPGIASAPWLSHHRVGRGPGSYYWLLGCCITDSFTGGPRPQRMCVSAALFICLQRTMCLVST</sequence>
<comment type="caution">
    <text evidence="1">The sequence shown here is derived from an EMBL/GenBank/DDBJ whole genome shotgun (WGS) entry which is preliminary data.</text>
</comment>
<gene>
    <name evidence="1" type="ORF">PBY51_017951</name>
</gene>
<accession>A0AAN7XKQ9</accession>
<keyword evidence="2" id="KW-1185">Reference proteome</keyword>
<evidence type="ECO:0000313" key="1">
    <source>
        <dbReference type="EMBL" id="KAK5862569.1"/>
    </source>
</evidence>
<dbReference type="AlphaFoldDB" id="A0AAN7XKQ9"/>
<evidence type="ECO:0000313" key="2">
    <source>
        <dbReference type="Proteomes" id="UP001346869"/>
    </source>
</evidence>
<dbReference type="EMBL" id="JAUZQC010000012">
    <property type="protein sequence ID" value="KAK5862569.1"/>
    <property type="molecule type" value="Genomic_DNA"/>
</dbReference>
<protein>
    <submittedName>
        <fullName evidence="1">Uncharacterized protein</fullName>
    </submittedName>
</protein>
<dbReference type="Proteomes" id="UP001346869">
    <property type="component" value="Unassembled WGS sequence"/>
</dbReference>
<name>A0AAN7XKQ9_ELEMC</name>
<reference evidence="1 2" key="1">
    <citation type="journal article" date="2023" name="Genes (Basel)">
        <title>Chromosome-Level Genome Assembly and Circadian Gene Repertoire of the Patagonia Blennie Eleginops maclovinus-The Closest Ancestral Proxy of Antarctic Cryonotothenioids.</title>
        <authorList>
            <person name="Cheng C.C."/>
            <person name="Rivera-Colon A.G."/>
            <person name="Minhas B.F."/>
            <person name="Wilson L."/>
            <person name="Rayamajhi N."/>
            <person name="Vargas-Chacoff L."/>
            <person name="Catchen J.M."/>
        </authorList>
    </citation>
    <scope>NUCLEOTIDE SEQUENCE [LARGE SCALE GENOMIC DNA]</scope>
    <source>
        <strain evidence="1">JMC-PN-2008</strain>
    </source>
</reference>
<proteinExistence type="predicted"/>